<reference evidence="2" key="2">
    <citation type="submission" date="2025-08" db="UniProtKB">
        <authorList>
            <consortium name="Ensembl"/>
        </authorList>
    </citation>
    <scope>IDENTIFICATION</scope>
</reference>
<dbReference type="InParanoid" id="H2ZJD8"/>
<dbReference type="GeneTree" id="ENSGT00530000067893"/>
<evidence type="ECO:0000313" key="3">
    <source>
        <dbReference type="Proteomes" id="UP000007875"/>
    </source>
</evidence>
<feature type="compositionally biased region" description="Basic and acidic residues" evidence="1">
    <location>
        <begin position="194"/>
        <end position="223"/>
    </location>
</feature>
<feature type="compositionally biased region" description="Polar residues" evidence="1">
    <location>
        <begin position="145"/>
        <end position="157"/>
    </location>
</feature>
<feature type="compositionally biased region" description="Polar residues" evidence="1">
    <location>
        <begin position="240"/>
        <end position="259"/>
    </location>
</feature>
<dbReference type="Ensembl" id="ENSCSAVT00000017896.1">
    <property type="protein sequence ID" value="ENSCSAVP00000017704.1"/>
    <property type="gene ID" value="ENSCSAVG00000010417.1"/>
</dbReference>
<reference evidence="3" key="1">
    <citation type="submission" date="2003-08" db="EMBL/GenBank/DDBJ databases">
        <authorList>
            <person name="Birren B."/>
            <person name="Nusbaum C."/>
            <person name="Abebe A."/>
            <person name="Abouelleil A."/>
            <person name="Adekoya E."/>
            <person name="Ait-zahra M."/>
            <person name="Allen N."/>
            <person name="Allen T."/>
            <person name="An P."/>
            <person name="Anderson M."/>
            <person name="Anderson S."/>
            <person name="Arachchi H."/>
            <person name="Armbruster J."/>
            <person name="Bachantsang P."/>
            <person name="Baldwin J."/>
            <person name="Barry A."/>
            <person name="Bayul T."/>
            <person name="Blitshsteyn B."/>
            <person name="Bloom T."/>
            <person name="Blye J."/>
            <person name="Boguslavskiy L."/>
            <person name="Borowsky M."/>
            <person name="Boukhgalter B."/>
            <person name="Brunache A."/>
            <person name="Butler J."/>
            <person name="Calixte N."/>
            <person name="Calvo S."/>
            <person name="Camarata J."/>
            <person name="Campo K."/>
            <person name="Chang J."/>
            <person name="Cheshatsang Y."/>
            <person name="Citroen M."/>
            <person name="Collymore A."/>
            <person name="Considine T."/>
            <person name="Cook A."/>
            <person name="Cooke P."/>
            <person name="Corum B."/>
            <person name="Cuomo C."/>
            <person name="David R."/>
            <person name="Dawoe T."/>
            <person name="Degray S."/>
            <person name="Dodge S."/>
            <person name="Dooley K."/>
            <person name="Dorje P."/>
            <person name="Dorjee K."/>
            <person name="Dorris L."/>
            <person name="Duffey N."/>
            <person name="Dupes A."/>
            <person name="Elkins T."/>
            <person name="Engels R."/>
            <person name="Erickson J."/>
            <person name="Farina A."/>
            <person name="Faro S."/>
            <person name="Ferreira P."/>
            <person name="Fischer H."/>
            <person name="Fitzgerald M."/>
            <person name="Foley K."/>
            <person name="Gage D."/>
            <person name="Galagan J."/>
            <person name="Gearin G."/>
            <person name="Gnerre S."/>
            <person name="Gnirke A."/>
            <person name="Goyette A."/>
            <person name="Graham J."/>
            <person name="Grandbois E."/>
            <person name="Gyaltsen K."/>
            <person name="Hafez N."/>
            <person name="Hagopian D."/>
            <person name="Hagos B."/>
            <person name="Hall J."/>
            <person name="Hatcher B."/>
            <person name="Heller A."/>
            <person name="Higgins H."/>
            <person name="Honan T."/>
            <person name="Horn A."/>
            <person name="Houde N."/>
            <person name="Hughes L."/>
            <person name="Hulme W."/>
            <person name="Husby E."/>
            <person name="Iliev I."/>
            <person name="Jaffe D."/>
            <person name="Jones C."/>
            <person name="Kamal M."/>
            <person name="Kamat A."/>
            <person name="Kamvysselis M."/>
            <person name="Karlsson E."/>
            <person name="Kells C."/>
            <person name="Kieu A."/>
            <person name="Kisner P."/>
            <person name="Kodira C."/>
            <person name="Kulbokas E."/>
            <person name="Labutti K."/>
            <person name="Lama D."/>
            <person name="Landers T."/>
            <person name="Leger J."/>
            <person name="Levine S."/>
            <person name="Lewis D."/>
            <person name="Lewis T."/>
            <person name="Lindblad-toh K."/>
            <person name="Liu X."/>
            <person name="Lokyitsang T."/>
            <person name="Lokyitsang Y."/>
            <person name="Lucien O."/>
            <person name="Lui A."/>
            <person name="Ma L.J."/>
            <person name="Mabbitt R."/>
            <person name="Macdonald J."/>
            <person name="Maclean C."/>
            <person name="Major J."/>
            <person name="Manning J."/>
            <person name="Marabella R."/>
            <person name="Maru K."/>
            <person name="Matthews C."/>
            <person name="Mauceli E."/>
            <person name="Mccarthy M."/>
            <person name="Mcdonough S."/>
            <person name="Mcghee T."/>
            <person name="Meldrim J."/>
            <person name="Meneus L."/>
            <person name="Mesirov J."/>
            <person name="Mihalev A."/>
            <person name="Mihova T."/>
            <person name="Mikkelsen T."/>
            <person name="Mlenga V."/>
            <person name="Moru K."/>
            <person name="Mozes J."/>
            <person name="Mulrain L."/>
            <person name="Munson G."/>
            <person name="Naylor J."/>
            <person name="Newes C."/>
            <person name="Nguyen C."/>
            <person name="Nguyen N."/>
            <person name="Nguyen T."/>
            <person name="Nicol R."/>
            <person name="Nielsen C."/>
            <person name="Nizzari M."/>
            <person name="Norbu C."/>
            <person name="Norbu N."/>
            <person name="O'donnell P."/>
            <person name="Okoawo O."/>
            <person name="O'leary S."/>
            <person name="Omotosho B."/>
            <person name="O'neill K."/>
            <person name="Osman S."/>
            <person name="Parker S."/>
            <person name="Perrin D."/>
            <person name="Phunkhang P."/>
            <person name="Piqani B."/>
            <person name="Purcell S."/>
            <person name="Rachupka T."/>
            <person name="Ramasamy U."/>
            <person name="Rameau R."/>
            <person name="Ray V."/>
            <person name="Raymond C."/>
            <person name="Retta R."/>
            <person name="Richardson S."/>
            <person name="Rise C."/>
            <person name="Rodriguez J."/>
            <person name="Rogers J."/>
            <person name="Rogov P."/>
            <person name="Rutman M."/>
            <person name="Schupbach R."/>
            <person name="Seaman C."/>
            <person name="Settipalli S."/>
            <person name="Sharpe T."/>
            <person name="Sheridan J."/>
            <person name="Sherpa N."/>
            <person name="Shi J."/>
            <person name="Smirnov S."/>
            <person name="Smith C."/>
            <person name="Sougnez C."/>
            <person name="Spencer B."/>
            <person name="Stalker J."/>
            <person name="Stange-thomann N."/>
            <person name="Stavropoulos S."/>
            <person name="Stetson K."/>
            <person name="Stone C."/>
            <person name="Stone S."/>
            <person name="Stubbs M."/>
            <person name="Talamas J."/>
            <person name="Tchuinga P."/>
            <person name="Tenzing P."/>
            <person name="Tesfaye S."/>
            <person name="Theodore J."/>
            <person name="Thoulutsang Y."/>
            <person name="Topham K."/>
            <person name="Towey S."/>
            <person name="Tsamla T."/>
            <person name="Tsomo N."/>
            <person name="Vallee D."/>
            <person name="Vassiliev H."/>
            <person name="Venkataraman V."/>
            <person name="Vinson J."/>
            <person name="Vo A."/>
            <person name="Wade C."/>
            <person name="Wang S."/>
            <person name="Wangchuk T."/>
            <person name="Wangdi T."/>
            <person name="Whittaker C."/>
            <person name="Wilkinson J."/>
            <person name="Wu Y."/>
            <person name="Wyman D."/>
            <person name="Yadav S."/>
            <person name="Yang S."/>
            <person name="Yang X."/>
            <person name="Yeager S."/>
            <person name="Yee E."/>
            <person name="Young G."/>
            <person name="Zainoun J."/>
            <person name="Zembeck L."/>
            <person name="Zimmer A."/>
            <person name="Zody M."/>
            <person name="Lander E."/>
        </authorList>
    </citation>
    <scope>NUCLEOTIDE SEQUENCE [LARGE SCALE GENOMIC DNA]</scope>
</reference>
<name>H2ZJD8_CIOSA</name>
<feature type="compositionally biased region" description="Basic residues" evidence="1">
    <location>
        <begin position="26"/>
        <end position="37"/>
    </location>
</feature>
<proteinExistence type="predicted"/>
<feature type="region of interest" description="Disordered" evidence="1">
    <location>
        <begin position="62"/>
        <end position="270"/>
    </location>
</feature>
<dbReference type="AlphaFoldDB" id="H2ZJD8"/>
<dbReference type="HOGENOM" id="CLU_1032586_0_0_1"/>
<reference evidence="2" key="3">
    <citation type="submission" date="2025-09" db="UniProtKB">
        <authorList>
            <consortium name="Ensembl"/>
        </authorList>
    </citation>
    <scope>IDENTIFICATION</scope>
</reference>
<keyword evidence="3" id="KW-1185">Reference proteome</keyword>
<feature type="compositionally biased region" description="Basic and acidic residues" evidence="1">
    <location>
        <begin position="163"/>
        <end position="176"/>
    </location>
</feature>
<feature type="region of interest" description="Disordered" evidence="1">
    <location>
        <begin position="17"/>
        <end position="45"/>
    </location>
</feature>
<dbReference type="Proteomes" id="UP000007875">
    <property type="component" value="Unassembled WGS sequence"/>
</dbReference>
<organism evidence="2 3">
    <name type="scientific">Ciona savignyi</name>
    <name type="common">Pacific transparent sea squirt</name>
    <dbReference type="NCBI Taxonomy" id="51511"/>
    <lineage>
        <taxon>Eukaryota</taxon>
        <taxon>Metazoa</taxon>
        <taxon>Chordata</taxon>
        <taxon>Tunicata</taxon>
        <taxon>Ascidiacea</taxon>
        <taxon>Phlebobranchia</taxon>
        <taxon>Cionidae</taxon>
        <taxon>Ciona</taxon>
    </lineage>
</organism>
<evidence type="ECO:0000256" key="1">
    <source>
        <dbReference type="SAM" id="MobiDB-lite"/>
    </source>
</evidence>
<accession>H2ZJD8</accession>
<evidence type="ECO:0000313" key="2">
    <source>
        <dbReference type="Ensembl" id="ENSCSAVP00000017704.1"/>
    </source>
</evidence>
<feature type="compositionally biased region" description="Basic and acidic residues" evidence="1">
    <location>
        <begin position="63"/>
        <end position="94"/>
    </location>
</feature>
<protein>
    <submittedName>
        <fullName evidence="2">Uncharacterized protein</fullName>
    </submittedName>
</protein>
<sequence>MDEIKTEEKITVLQNKAARDRIAARPQHRRARTRRVHVPANIKEESAVSEFDIPASIFAPIENAKKPDLPIEKEEEEKDKAPETKPNDLEEDVKSRRKSVGLDLAEEAAKKSSAVKKSRSFKSSLGSNVMVPSLNDVSKVKLRKTNSSASPKRSPSFGSRRLSPKEIEEPATEKSSSKSITKGLAHKLSFGKKNKPEGYEKSNKDSKNTDELKDKSSKDERPSKLNWIAGSKSKNEKQNVKSPTENTEPTAKSNLTVSPTGDDLAKALEK</sequence>